<gene>
    <name evidence="3" type="primary">LOC130467298</name>
</gene>
<dbReference type="Pfam" id="PF13963">
    <property type="entry name" value="Transpos_assoc"/>
    <property type="match status" value="1"/>
</dbReference>
<dbReference type="InterPro" id="IPR029480">
    <property type="entry name" value="Transpos_assoc"/>
</dbReference>
<evidence type="ECO:0000313" key="2">
    <source>
        <dbReference type="Proteomes" id="UP000813463"/>
    </source>
</evidence>
<accession>A0ABM3R804</accession>
<reference evidence="2" key="1">
    <citation type="journal article" date="2021" name="Nat. Commun.">
        <title>Genomic analyses provide insights into spinach domestication and the genetic basis of agronomic traits.</title>
        <authorList>
            <person name="Cai X."/>
            <person name="Sun X."/>
            <person name="Xu C."/>
            <person name="Sun H."/>
            <person name="Wang X."/>
            <person name="Ge C."/>
            <person name="Zhang Z."/>
            <person name="Wang Q."/>
            <person name="Fei Z."/>
            <person name="Jiao C."/>
            <person name="Wang Q."/>
        </authorList>
    </citation>
    <scope>NUCLEOTIDE SEQUENCE [LARGE SCALE GENOMIC DNA]</scope>
    <source>
        <strain evidence="2">cv. Varoflay</strain>
    </source>
</reference>
<proteinExistence type="predicted"/>
<dbReference type="RefSeq" id="XP_056691750.1">
    <property type="nucleotide sequence ID" value="XM_056835772.1"/>
</dbReference>
<dbReference type="Proteomes" id="UP000813463">
    <property type="component" value="Chromosome 2"/>
</dbReference>
<name>A0ABM3R804_SPIOL</name>
<dbReference type="InterPro" id="IPR004242">
    <property type="entry name" value="Transposase_21"/>
</dbReference>
<dbReference type="Pfam" id="PF02992">
    <property type="entry name" value="Transposase_21"/>
    <property type="match status" value="2"/>
</dbReference>
<organism evidence="2 3">
    <name type="scientific">Spinacia oleracea</name>
    <name type="common">Spinach</name>
    <dbReference type="NCBI Taxonomy" id="3562"/>
    <lineage>
        <taxon>Eukaryota</taxon>
        <taxon>Viridiplantae</taxon>
        <taxon>Streptophyta</taxon>
        <taxon>Embryophyta</taxon>
        <taxon>Tracheophyta</taxon>
        <taxon>Spermatophyta</taxon>
        <taxon>Magnoliopsida</taxon>
        <taxon>eudicotyledons</taxon>
        <taxon>Gunneridae</taxon>
        <taxon>Pentapetalae</taxon>
        <taxon>Caryophyllales</taxon>
        <taxon>Chenopodiaceae</taxon>
        <taxon>Chenopodioideae</taxon>
        <taxon>Anserineae</taxon>
        <taxon>Spinacia</taxon>
    </lineage>
</organism>
<sequence>MDRSWISNSKPGDPRYEVGIRDFINFVVEHAGDRSRLPCPCFKCHNFLYRPVDEILGHLCKNSFDKTYTHWIWHGENYEGITTGNFGNNVHESPNDVQECSNLNEGGRLGDTIRSAQDKFDENPSAFQDLLKDSEMPLYPGCKKYTRLSAVVRLYNEKAGHGLTDKSFEDILEVVKDFIPDDNVFPSRNYEAKKTLTPMGLPYQKVHACPNDCVLYQHENETLNEKVAKKLTWHYYGRNKNGLLRHPVDSPQWKFIDGKFPEFRKEKRNLRLALSTYSMNPFGSLSSTHSTWPAKTAGNDIDVYLVPLIDDLKILWDKGVEVFDAHRNEMFNLRAMMFCTIQDYPAYGNLSGYTVKGKTACPVCEDSMEGKWLSASKKTVYLVHHKWLPINHLYRKKRKAFDGEQEFEDVQGHCLDVMHIEKNICDSLVGTLLNVPGKSKDGVSPRDDLMDLGIRKELHVVERNTTEYLPPAAYTLSQREKKYML</sequence>
<evidence type="ECO:0000313" key="3">
    <source>
        <dbReference type="RefSeq" id="XP_056691750.1"/>
    </source>
</evidence>
<evidence type="ECO:0000259" key="1">
    <source>
        <dbReference type="Pfam" id="PF13963"/>
    </source>
</evidence>
<reference evidence="3" key="2">
    <citation type="submission" date="2025-08" db="UniProtKB">
        <authorList>
            <consortium name="RefSeq"/>
        </authorList>
    </citation>
    <scope>IDENTIFICATION</scope>
    <source>
        <tissue evidence="3">Leaf</tissue>
    </source>
</reference>
<protein>
    <recommendedName>
        <fullName evidence="1">Transposase-associated domain-containing protein</fullName>
    </recommendedName>
</protein>
<feature type="domain" description="Transposase-associated" evidence="1">
    <location>
        <begin position="3"/>
        <end position="76"/>
    </location>
</feature>
<dbReference type="PANTHER" id="PTHR10775">
    <property type="entry name" value="OS08G0208400 PROTEIN"/>
    <property type="match status" value="1"/>
</dbReference>
<dbReference type="GeneID" id="130467298"/>
<keyword evidence="2" id="KW-1185">Reference proteome</keyword>
<dbReference type="PANTHER" id="PTHR10775:SF180">
    <property type="entry name" value="TRANSPOSON, EN_SPM-LIKE, TRANSPOSASE-ASSOCIATED DOMAIN PROTEIN-RELATED"/>
    <property type="match status" value="1"/>
</dbReference>